<dbReference type="InterPro" id="IPR036457">
    <property type="entry name" value="PPM-type-like_dom_sf"/>
</dbReference>
<evidence type="ECO:0000313" key="4">
    <source>
        <dbReference type="Proteomes" id="UP000260823"/>
    </source>
</evidence>
<keyword evidence="1" id="KW-0812">Transmembrane</keyword>
<evidence type="ECO:0000313" key="3">
    <source>
        <dbReference type="EMBL" id="RFZ84513.1"/>
    </source>
</evidence>
<dbReference type="CDD" id="cd00143">
    <property type="entry name" value="PP2Cc"/>
    <property type="match status" value="1"/>
</dbReference>
<dbReference type="PANTHER" id="PTHR47992">
    <property type="entry name" value="PROTEIN PHOSPHATASE"/>
    <property type="match status" value="1"/>
</dbReference>
<protein>
    <submittedName>
        <fullName evidence="3">Serine/threonine-protein phosphatase</fullName>
    </submittedName>
</protein>
<keyword evidence="1" id="KW-0472">Membrane</keyword>
<dbReference type="SUPFAM" id="SSF81606">
    <property type="entry name" value="PP2C-like"/>
    <property type="match status" value="1"/>
</dbReference>
<feature type="transmembrane region" description="Helical" evidence="1">
    <location>
        <begin position="298"/>
        <end position="319"/>
    </location>
</feature>
<dbReference type="GO" id="GO:0004722">
    <property type="term" value="F:protein serine/threonine phosphatase activity"/>
    <property type="evidence" value="ECO:0007669"/>
    <property type="project" value="InterPro"/>
</dbReference>
<comment type="caution">
    <text evidence="3">The sequence shown here is derived from an EMBL/GenBank/DDBJ whole genome shotgun (WGS) entry which is preliminary data.</text>
</comment>
<dbReference type="Pfam" id="PF13672">
    <property type="entry name" value="PP2C_2"/>
    <property type="match status" value="1"/>
</dbReference>
<dbReference type="PROSITE" id="PS51746">
    <property type="entry name" value="PPM_2"/>
    <property type="match status" value="1"/>
</dbReference>
<proteinExistence type="predicted"/>
<dbReference type="OrthoDB" id="9801841at2"/>
<dbReference type="EMBL" id="QWDE01000001">
    <property type="protein sequence ID" value="RFZ84513.1"/>
    <property type="molecule type" value="Genomic_DNA"/>
</dbReference>
<dbReference type="SMART" id="SM00331">
    <property type="entry name" value="PP2C_SIG"/>
    <property type="match status" value="1"/>
</dbReference>
<keyword evidence="4" id="KW-1185">Reference proteome</keyword>
<name>A0A3E2NU24_9SPHI</name>
<reference evidence="3 4" key="1">
    <citation type="submission" date="2018-08" db="EMBL/GenBank/DDBJ databases">
        <title>Mucilaginibacter terrae sp. nov., isolated from manganese diggings.</title>
        <authorList>
            <person name="Huang Y."/>
            <person name="Zhou Z."/>
        </authorList>
    </citation>
    <scope>NUCLEOTIDE SEQUENCE [LARGE SCALE GENOMIC DNA]</scope>
    <source>
        <strain evidence="3 4">ZH6</strain>
    </source>
</reference>
<dbReference type="Gene3D" id="3.60.40.10">
    <property type="entry name" value="PPM-type phosphatase domain"/>
    <property type="match status" value="1"/>
</dbReference>
<dbReference type="Proteomes" id="UP000260823">
    <property type="component" value="Unassembled WGS sequence"/>
</dbReference>
<dbReference type="RefSeq" id="WP_117381402.1">
    <property type="nucleotide sequence ID" value="NZ_QWDE01000001.1"/>
</dbReference>
<gene>
    <name evidence="3" type="ORF">DYU05_02530</name>
</gene>
<evidence type="ECO:0000259" key="2">
    <source>
        <dbReference type="PROSITE" id="PS51746"/>
    </source>
</evidence>
<dbReference type="InterPro" id="IPR001932">
    <property type="entry name" value="PPM-type_phosphatase-like_dom"/>
</dbReference>
<dbReference type="InterPro" id="IPR015655">
    <property type="entry name" value="PP2C"/>
</dbReference>
<keyword evidence="1" id="KW-1133">Transmembrane helix</keyword>
<organism evidence="3 4">
    <name type="scientific">Mucilaginibacter terrenus</name>
    <dbReference type="NCBI Taxonomy" id="2482727"/>
    <lineage>
        <taxon>Bacteria</taxon>
        <taxon>Pseudomonadati</taxon>
        <taxon>Bacteroidota</taxon>
        <taxon>Sphingobacteriia</taxon>
        <taxon>Sphingobacteriales</taxon>
        <taxon>Sphingobacteriaceae</taxon>
        <taxon>Mucilaginibacter</taxon>
    </lineage>
</organism>
<sequence>MAENFFGLTDTGKVRSNNEDTFIATRLDKSLVLASVIDGVGGYNGGEVAAAIAREQILDHLSETKENFVFAMIEAIRKANSAITAKKQEVKELDSMACVATLAVTDIPNNLFYYAHVGDTRLYLLRDGSLVKISKDHSFVGFLEDSGRISEREAMDHPKRNEINKALGFSSQIDADDSFIETGQSPFLPGDMLLLCSDGLTDMVDKGEITNIITQPIPLAEKAGKLIQAANKNGGHDNITVVLVQNDKKPQPQAATIPVVELKENTEPPPEVKKEYQNVTSAIKEKQQKPMPEKKSNLYAVIISILCLFFIGASVYYYLQWQKEINKSVTKPEAIAVTKEKSPRNSEEIKLQNAINMMKTDTLVLSDTSFKQPLIISDTLDISRAKFFIRVKGNLAIQADTAYNAPAFILKSGVRAAGFTNLKLKGFTAGIASGNIPLYLRNVEFSDCKTPVQKNYGLPSGRAVTEIFPAAALYADSVNKTVKPQNGSR</sequence>
<evidence type="ECO:0000256" key="1">
    <source>
        <dbReference type="SAM" id="Phobius"/>
    </source>
</evidence>
<feature type="domain" description="PPM-type phosphatase" evidence="2">
    <location>
        <begin position="5"/>
        <end position="246"/>
    </location>
</feature>
<dbReference type="AlphaFoldDB" id="A0A3E2NU24"/>
<accession>A0A3E2NU24</accession>
<dbReference type="SMART" id="SM00332">
    <property type="entry name" value="PP2Cc"/>
    <property type="match status" value="1"/>
</dbReference>